<feature type="transmembrane region" description="Helical" evidence="7">
    <location>
        <begin position="59"/>
        <end position="77"/>
    </location>
</feature>
<keyword evidence="6 7" id="KW-0472">Membrane</keyword>
<keyword evidence="3 7" id="KW-1003">Cell membrane</keyword>
<dbReference type="EMBL" id="DXFZ01000107">
    <property type="protein sequence ID" value="HIW96576.1"/>
    <property type="molecule type" value="Genomic_DNA"/>
</dbReference>
<dbReference type="PANTHER" id="PTHR12677">
    <property type="entry name" value="GOLGI APPARATUS MEMBRANE PROTEIN TVP38-RELATED"/>
    <property type="match status" value="1"/>
</dbReference>
<sequence>MKTNARVSFLARAFRAWWAWKIRHRILSVVLPVLALAAVVLLPHPAVEDIRQWVSSTGAWAPAAYLVLMVAFTQFPLPRTVWTIAAGVLFGPLVGSVLALVGLVASAALSYAAVRVLGRRWVERKIAGDGRLAALGAIIADRGWVAVLGLRMVPAVPFFLLNYACGLTRLPVLLFLAATFLGSAPNTVATVVAADALAGGSSPWVLLVSVVVVTLGFIISASEFRRWMAMVRKVKTKG</sequence>
<proteinExistence type="inferred from homology"/>
<comment type="subcellular location">
    <subcellularLocation>
        <location evidence="1 7">Cell membrane</location>
        <topology evidence="1 7">Multi-pass membrane protein</topology>
    </subcellularLocation>
</comment>
<name>A0A9D1RXY5_9CORY</name>
<gene>
    <name evidence="9" type="ORF">H9867_08885</name>
</gene>
<evidence type="ECO:0000256" key="5">
    <source>
        <dbReference type="ARBA" id="ARBA00022989"/>
    </source>
</evidence>
<evidence type="ECO:0000256" key="4">
    <source>
        <dbReference type="ARBA" id="ARBA00022692"/>
    </source>
</evidence>
<feature type="domain" description="VTT" evidence="8">
    <location>
        <begin position="77"/>
        <end position="193"/>
    </location>
</feature>
<evidence type="ECO:0000256" key="6">
    <source>
        <dbReference type="ARBA" id="ARBA00023136"/>
    </source>
</evidence>
<reference evidence="9" key="1">
    <citation type="journal article" date="2021" name="PeerJ">
        <title>Extensive microbial diversity within the chicken gut microbiome revealed by metagenomics and culture.</title>
        <authorList>
            <person name="Gilroy R."/>
            <person name="Ravi A."/>
            <person name="Getino M."/>
            <person name="Pursley I."/>
            <person name="Horton D.L."/>
            <person name="Alikhan N.F."/>
            <person name="Baker D."/>
            <person name="Gharbi K."/>
            <person name="Hall N."/>
            <person name="Watson M."/>
            <person name="Adriaenssens E.M."/>
            <person name="Foster-Nyarko E."/>
            <person name="Jarju S."/>
            <person name="Secka A."/>
            <person name="Antonio M."/>
            <person name="Oren A."/>
            <person name="Chaudhuri R.R."/>
            <person name="La Ragione R."/>
            <person name="Hildebrand F."/>
            <person name="Pallen M.J."/>
        </authorList>
    </citation>
    <scope>NUCLEOTIDE SEQUENCE</scope>
    <source>
        <strain evidence="9">4376</strain>
    </source>
</reference>
<evidence type="ECO:0000259" key="8">
    <source>
        <dbReference type="Pfam" id="PF09335"/>
    </source>
</evidence>
<keyword evidence="4 7" id="KW-0812">Transmembrane</keyword>
<dbReference type="PANTHER" id="PTHR12677:SF59">
    <property type="entry name" value="GOLGI APPARATUS MEMBRANE PROTEIN TVP38-RELATED"/>
    <property type="match status" value="1"/>
</dbReference>
<feature type="transmembrane region" description="Helical" evidence="7">
    <location>
        <begin position="89"/>
        <end position="112"/>
    </location>
</feature>
<evidence type="ECO:0000256" key="3">
    <source>
        <dbReference type="ARBA" id="ARBA00022475"/>
    </source>
</evidence>
<comment type="caution">
    <text evidence="7">Lacks conserved residue(s) required for the propagation of feature annotation.</text>
</comment>
<reference evidence="9" key="2">
    <citation type="submission" date="2021-04" db="EMBL/GenBank/DDBJ databases">
        <authorList>
            <person name="Gilroy R."/>
        </authorList>
    </citation>
    <scope>NUCLEOTIDE SEQUENCE</scope>
    <source>
        <strain evidence="9">4376</strain>
    </source>
</reference>
<comment type="caution">
    <text evidence="9">The sequence shown here is derived from an EMBL/GenBank/DDBJ whole genome shotgun (WGS) entry which is preliminary data.</text>
</comment>
<evidence type="ECO:0000256" key="2">
    <source>
        <dbReference type="ARBA" id="ARBA00008640"/>
    </source>
</evidence>
<comment type="similarity">
    <text evidence="2 7">Belongs to the TVP38/TMEM64 family.</text>
</comment>
<dbReference type="AlphaFoldDB" id="A0A9D1RXY5"/>
<protein>
    <recommendedName>
        <fullName evidence="7">TVP38/TMEM64 family membrane protein</fullName>
    </recommendedName>
</protein>
<evidence type="ECO:0000313" key="10">
    <source>
        <dbReference type="Proteomes" id="UP000824189"/>
    </source>
</evidence>
<feature type="transmembrane region" description="Helical" evidence="7">
    <location>
        <begin position="160"/>
        <end position="184"/>
    </location>
</feature>
<dbReference type="GO" id="GO:0005886">
    <property type="term" value="C:plasma membrane"/>
    <property type="evidence" value="ECO:0007669"/>
    <property type="project" value="UniProtKB-SubCell"/>
</dbReference>
<dbReference type="Proteomes" id="UP000824189">
    <property type="component" value="Unassembled WGS sequence"/>
</dbReference>
<dbReference type="InterPro" id="IPR015414">
    <property type="entry name" value="TMEM64"/>
</dbReference>
<evidence type="ECO:0000256" key="1">
    <source>
        <dbReference type="ARBA" id="ARBA00004651"/>
    </source>
</evidence>
<keyword evidence="5 7" id="KW-1133">Transmembrane helix</keyword>
<accession>A0A9D1RXY5</accession>
<dbReference type="Pfam" id="PF09335">
    <property type="entry name" value="VTT_dom"/>
    <property type="match status" value="1"/>
</dbReference>
<organism evidence="9 10">
    <name type="scientific">Candidatus Corynebacterium gallistercoris</name>
    <dbReference type="NCBI Taxonomy" id="2838530"/>
    <lineage>
        <taxon>Bacteria</taxon>
        <taxon>Bacillati</taxon>
        <taxon>Actinomycetota</taxon>
        <taxon>Actinomycetes</taxon>
        <taxon>Mycobacteriales</taxon>
        <taxon>Corynebacteriaceae</taxon>
        <taxon>Corynebacterium</taxon>
    </lineage>
</organism>
<evidence type="ECO:0000256" key="7">
    <source>
        <dbReference type="RuleBase" id="RU366058"/>
    </source>
</evidence>
<feature type="transmembrane region" description="Helical" evidence="7">
    <location>
        <begin position="204"/>
        <end position="224"/>
    </location>
</feature>
<dbReference type="InterPro" id="IPR032816">
    <property type="entry name" value="VTT_dom"/>
</dbReference>
<evidence type="ECO:0000313" key="9">
    <source>
        <dbReference type="EMBL" id="HIW96576.1"/>
    </source>
</evidence>